<reference evidence="4 5" key="1">
    <citation type="submission" date="2019-09" db="EMBL/GenBank/DDBJ databases">
        <title>Draft genome sequencing and comparative genomics of hatchery-associated Vibrios.</title>
        <authorList>
            <person name="Kehlet-Delgado H."/>
            <person name="Mueller R.S."/>
        </authorList>
    </citation>
    <scope>NUCLEOTIDE SEQUENCE [LARGE SCALE GENOMIC DNA]</scope>
    <source>
        <strain evidence="4 5">99-70-13A3</strain>
    </source>
</reference>
<dbReference type="SUPFAM" id="SSF51735">
    <property type="entry name" value="NAD(P)-binding Rossmann-fold domains"/>
    <property type="match status" value="1"/>
</dbReference>
<comment type="pathway">
    <text evidence="1">Bacterial outer membrane biogenesis; LPS O-antigen biosynthesis.</text>
</comment>
<dbReference type="RefSeq" id="WP_171327290.1">
    <property type="nucleotide sequence ID" value="NZ_CAWPOP010000001.1"/>
</dbReference>
<sequence length="342" mass="37688">MEVLIFGGAGFFGSQLAEHLKTLGHIVTVADINPTQMRLSDINYLKLDIRNSDDYQQLSNQYDLVVNSAAALPSYSKEEIHSTDVVGIQVMCNWMKSNKVSRFIHISSTAVYGPAHEINVKESSSPNPTDNYSTAKLQGENLISDSLKCADFNWTILRPKAFVGKKRLGIFAILYDFALSGSRFPVLGNGDATYQFLHVMDLITAVNLTVKHSDKANGHIINISSQPDASVSNIFQKVLDQAGHGKQVIHVPIIPAMFILRLSSSLGISPIYDRLVHNLIAGSTISLDKANDVISFTPSFTSSEAVLEGFDWYKSNVQNLETGKTHNSLWKNKLASFVKLII</sequence>
<name>A0A7Y4FX85_VIBSP</name>
<evidence type="ECO:0000313" key="5">
    <source>
        <dbReference type="Proteomes" id="UP000519158"/>
    </source>
</evidence>
<dbReference type="Gene3D" id="3.40.50.720">
    <property type="entry name" value="NAD(P)-binding Rossmann-like Domain"/>
    <property type="match status" value="1"/>
</dbReference>
<evidence type="ECO:0000256" key="1">
    <source>
        <dbReference type="ARBA" id="ARBA00005125"/>
    </source>
</evidence>
<dbReference type="Proteomes" id="UP000519158">
    <property type="component" value="Unassembled WGS sequence"/>
</dbReference>
<dbReference type="InterPro" id="IPR036291">
    <property type="entry name" value="NAD(P)-bd_dom_sf"/>
</dbReference>
<comment type="caution">
    <text evidence="4">The sequence shown here is derived from an EMBL/GenBank/DDBJ whole genome shotgun (WGS) entry which is preliminary data.</text>
</comment>
<protein>
    <submittedName>
        <fullName evidence="4">NAD(P)-dependent oxidoreductase</fullName>
    </submittedName>
</protein>
<dbReference type="EMBL" id="VTXL01000001">
    <property type="protein sequence ID" value="NOJ11313.1"/>
    <property type="molecule type" value="Genomic_DNA"/>
</dbReference>
<dbReference type="Pfam" id="PF01370">
    <property type="entry name" value="Epimerase"/>
    <property type="match status" value="1"/>
</dbReference>
<comment type="similarity">
    <text evidence="2">Belongs to the NAD(P)-dependent epimerase/dehydratase family.</text>
</comment>
<dbReference type="PANTHER" id="PTHR43000">
    <property type="entry name" value="DTDP-D-GLUCOSE 4,6-DEHYDRATASE-RELATED"/>
    <property type="match status" value="1"/>
</dbReference>
<dbReference type="AlphaFoldDB" id="A0A7Y4FX85"/>
<accession>A0A7Y4FX85</accession>
<evidence type="ECO:0000259" key="3">
    <source>
        <dbReference type="Pfam" id="PF01370"/>
    </source>
</evidence>
<dbReference type="CDD" id="cd08946">
    <property type="entry name" value="SDR_e"/>
    <property type="match status" value="1"/>
</dbReference>
<evidence type="ECO:0000256" key="2">
    <source>
        <dbReference type="ARBA" id="ARBA00007637"/>
    </source>
</evidence>
<feature type="domain" description="NAD-dependent epimerase/dehydratase" evidence="3">
    <location>
        <begin position="3"/>
        <end position="223"/>
    </location>
</feature>
<gene>
    <name evidence="4" type="ORF">F0234_00870</name>
</gene>
<organism evidence="4 5">
    <name type="scientific">Vibrio splendidus</name>
    <dbReference type="NCBI Taxonomy" id="29497"/>
    <lineage>
        <taxon>Bacteria</taxon>
        <taxon>Pseudomonadati</taxon>
        <taxon>Pseudomonadota</taxon>
        <taxon>Gammaproteobacteria</taxon>
        <taxon>Vibrionales</taxon>
        <taxon>Vibrionaceae</taxon>
        <taxon>Vibrio</taxon>
    </lineage>
</organism>
<proteinExistence type="inferred from homology"/>
<evidence type="ECO:0000313" key="4">
    <source>
        <dbReference type="EMBL" id="NOJ11313.1"/>
    </source>
</evidence>
<dbReference type="InterPro" id="IPR001509">
    <property type="entry name" value="Epimerase_deHydtase"/>
</dbReference>